<name>A0A7R9U9V2_9STRA</name>
<keyword evidence="3" id="KW-0560">Oxidoreductase</keyword>
<organism evidence="6">
    <name type="scientific">Pinguiococcus pyrenoidosus</name>
    <dbReference type="NCBI Taxonomy" id="172671"/>
    <lineage>
        <taxon>Eukaryota</taxon>
        <taxon>Sar</taxon>
        <taxon>Stramenopiles</taxon>
        <taxon>Ochrophyta</taxon>
        <taxon>Pinguiophyceae</taxon>
        <taxon>Pinguiochrysidales</taxon>
        <taxon>Pinguiochrysidaceae</taxon>
        <taxon>Pinguiococcus</taxon>
    </lineage>
</organism>
<evidence type="ECO:0000256" key="2">
    <source>
        <dbReference type="ARBA" id="ARBA00012502"/>
    </source>
</evidence>
<dbReference type="EC" id="1.8.4.11" evidence="2"/>
<dbReference type="InterPro" id="IPR036509">
    <property type="entry name" value="Met_Sox_Rdtase_MsrA_sf"/>
</dbReference>
<dbReference type="Gene3D" id="3.30.1060.10">
    <property type="entry name" value="Peptide methionine sulphoxide reductase MsrA"/>
    <property type="match status" value="1"/>
</dbReference>
<gene>
    <name evidence="6" type="ORF">PPYR1160_LOCUS9060</name>
</gene>
<dbReference type="GO" id="GO:0008113">
    <property type="term" value="F:peptide-methionine (S)-S-oxide reductase activity"/>
    <property type="evidence" value="ECO:0007669"/>
    <property type="project" value="UniProtKB-EC"/>
</dbReference>
<dbReference type="PANTHER" id="PTHR43774:SF1">
    <property type="entry name" value="PEPTIDE METHIONINE SULFOXIDE REDUCTASE MSRA 2"/>
    <property type="match status" value="1"/>
</dbReference>
<comment type="similarity">
    <text evidence="1">Belongs to the MsrA Met sulfoxide reductase family.</text>
</comment>
<protein>
    <recommendedName>
        <fullName evidence="2">peptide-methionine (S)-S-oxide reductase</fullName>
        <ecNumber evidence="2">1.8.4.11</ecNumber>
    </recommendedName>
    <alternativeName>
        <fullName evidence="4">Peptide-methionine (S)-S-oxide reductase</fullName>
    </alternativeName>
</protein>
<feature type="domain" description="Peptide methionine sulphoxide reductase MsrA" evidence="5">
    <location>
        <begin position="38"/>
        <end position="174"/>
    </location>
</feature>
<evidence type="ECO:0000256" key="3">
    <source>
        <dbReference type="ARBA" id="ARBA00023002"/>
    </source>
</evidence>
<dbReference type="PANTHER" id="PTHR43774">
    <property type="entry name" value="PEPTIDE METHIONINE SULFOXIDE REDUCTASE"/>
    <property type="match status" value="1"/>
</dbReference>
<dbReference type="SUPFAM" id="SSF55068">
    <property type="entry name" value="Peptide methionine sulfoxide reductase"/>
    <property type="match status" value="1"/>
</dbReference>
<evidence type="ECO:0000259" key="5">
    <source>
        <dbReference type="Pfam" id="PF01625"/>
    </source>
</evidence>
<evidence type="ECO:0000256" key="1">
    <source>
        <dbReference type="ARBA" id="ARBA00005591"/>
    </source>
</evidence>
<dbReference type="EMBL" id="HBEA01011864">
    <property type="protein sequence ID" value="CAD8259558.1"/>
    <property type="molecule type" value="Transcribed_RNA"/>
</dbReference>
<dbReference type="NCBIfam" id="TIGR00401">
    <property type="entry name" value="msrA"/>
    <property type="match status" value="1"/>
</dbReference>
<sequence>MGCFPPSALQVRAGAMGNKLSRCPELAVPELPEGYAVATLALGCFWGPDKEFRDTKGIVNVVVGYTGGKEPNPTYKNIKDHTEAVRITYRTYYKFEDIVEMFFNRHRPQPYVSTGTQYRSAIFVHNEEQRQVAEQVIQNRLTRNWHAAKYTSVEEAGPFYKAEEYHQNYINKSRRTWGALF</sequence>
<reference evidence="6" key="1">
    <citation type="submission" date="2021-01" db="EMBL/GenBank/DDBJ databases">
        <authorList>
            <person name="Corre E."/>
            <person name="Pelletier E."/>
            <person name="Niang G."/>
            <person name="Scheremetjew M."/>
            <person name="Finn R."/>
            <person name="Kale V."/>
            <person name="Holt S."/>
            <person name="Cochrane G."/>
            <person name="Meng A."/>
            <person name="Brown T."/>
            <person name="Cohen L."/>
        </authorList>
    </citation>
    <scope>NUCLEOTIDE SEQUENCE</scope>
    <source>
        <strain evidence="6">CCMP2078</strain>
    </source>
</reference>
<dbReference type="Pfam" id="PF01625">
    <property type="entry name" value="PMSR"/>
    <property type="match status" value="1"/>
</dbReference>
<proteinExistence type="inferred from homology"/>
<evidence type="ECO:0000256" key="4">
    <source>
        <dbReference type="ARBA" id="ARBA00030643"/>
    </source>
</evidence>
<evidence type="ECO:0000313" key="6">
    <source>
        <dbReference type="EMBL" id="CAD8259558.1"/>
    </source>
</evidence>
<dbReference type="AlphaFoldDB" id="A0A7R9U9V2"/>
<accession>A0A7R9U9V2</accession>
<dbReference type="InterPro" id="IPR002569">
    <property type="entry name" value="Met_Sox_Rdtase_MsrA_dom"/>
</dbReference>